<sequence length="51" mass="5682">MNKNDLFAKLYSGAPKPAVGEKPAEEQPEETQSRSANAYLESLKVEKPNEF</sequence>
<comment type="caution">
    <text evidence="2">The sequence shown here is derived from an EMBL/GenBank/DDBJ whole genome shotgun (WGS) entry which is preliminary data.</text>
</comment>
<proteinExistence type="predicted"/>
<evidence type="ECO:0000256" key="1">
    <source>
        <dbReference type="SAM" id="MobiDB-lite"/>
    </source>
</evidence>
<dbReference type="AlphaFoldDB" id="A0A0F8W5I1"/>
<organism evidence="2">
    <name type="scientific">marine sediment metagenome</name>
    <dbReference type="NCBI Taxonomy" id="412755"/>
    <lineage>
        <taxon>unclassified sequences</taxon>
        <taxon>metagenomes</taxon>
        <taxon>ecological metagenomes</taxon>
    </lineage>
</organism>
<reference evidence="2" key="1">
    <citation type="journal article" date="2015" name="Nature">
        <title>Complex archaea that bridge the gap between prokaryotes and eukaryotes.</title>
        <authorList>
            <person name="Spang A."/>
            <person name="Saw J.H."/>
            <person name="Jorgensen S.L."/>
            <person name="Zaremba-Niedzwiedzka K."/>
            <person name="Martijn J."/>
            <person name="Lind A.E."/>
            <person name="van Eijk R."/>
            <person name="Schleper C."/>
            <person name="Guy L."/>
            <person name="Ettema T.J."/>
        </authorList>
    </citation>
    <scope>NUCLEOTIDE SEQUENCE</scope>
</reference>
<feature type="region of interest" description="Disordered" evidence="1">
    <location>
        <begin position="1"/>
        <end position="51"/>
    </location>
</feature>
<gene>
    <name evidence="2" type="ORF">LCGC14_3168470</name>
</gene>
<dbReference type="EMBL" id="LAZR01070250">
    <property type="protein sequence ID" value="KKK43430.1"/>
    <property type="molecule type" value="Genomic_DNA"/>
</dbReference>
<protein>
    <submittedName>
        <fullName evidence="2">Uncharacterized protein</fullName>
    </submittedName>
</protein>
<accession>A0A0F8W5I1</accession>
<name>A0A0F8W5I1_9ZZZZ</name>
<evidence type="ECO:0000313" key="2">
    <source>
        <dbReference type="EMBL" id="KKK43430.1"/>
    </source>
</evidence>